<gene>
    <name evidence="4" type="primary">cmoM</name>
    <name evidence="6" type="ORF">A9E74_01448</name>
</gene>
<dbReference type="GO" id="GO:0097697">
    <property type="term" value="F:tRNA (5-carboxymethoxyuridine(34)-5-O)-methyltransferase activity"/>
    <property type="evidence" value="ECO:0007669"/>
    <property type="project" value="UniProtKB-UniRule"/>
</dbReference>
<dbReference type="InterPro" id="IPR033664">
    <property type="entry name" value="Cmo5U_methylTrfase"/>
</dbReference>
<comment type="caution">
    <text evidence="6">The sequence shown here is derived from an EMBL/GenBank/DDBJ whole genome shotgun (WGS) entry which is preliminary data.</text>
</comment>
<dbReference type="RefSeq" id="WP_069295917.1">
    <property type="nucleotide sequence ID" value="NZ_MCRI01000012.1"/>
</dbReference>
<dbReference type="Proteomes" id="UP000094379">
    <property type="component" value="Unassembled WGS sequence"/>
</dbReference>
<comment type="function">
    <text evidence="4">Catalyzes the methylation of 5-carboxymethoxyuridine (cmo5U) to form 5-methoxycarbonylmethoxyuridine (mcmo5U) at position 34 in tRNAs.</text>
</comment>
<keyword evidence="7" id="KW-1185">Reference proteome</keyword>
<evidence type="ECO:0000259" key="5">
    <source>
        <dbReference type="Pfam" id="PF08241"/>
    </source>
</evidence>
<keyword evidence="4" id="KW-0819">tRNA processing</keyword>
<comment type="caution">
    <text evidence="4">Lacks conserved residue(s) required for the propagation of feature annotation.</text>
</comment>
<dbReference type="GO" id="GO:0008757">
    <property type="term" value="F:S-adenosylmethionine-dependent methyltransferase activity"/>
    <property type="evidence" value="ECO:0007669"/>
    <property type="project" value="InterPro"/>
</dbReference>
<comment type="catalytic activity">
    <reaction evidence="4">
        <text>5-carboxymethoxyuridine(34) in tRNA + S-adenosyl-L-methionine = 5-methoxycarbonylmethoxyuridine(34) in tRNA + S-adenosyl-L-homocysteine</text>
        <dbReference type="Rhea" id="RHEA:54080"/>
        <dbReference type="Rhea" id="RHEA-COMP:13383"/>
        <dbReference type="Rhea" id="RHEA-COMP:13781"/>
        <dbReference type="ChEBI" id="CHEBI:57856"/>
        <dbReference type="ChEBI" id="CHEBI:59789"/>
        <dbReference type="ChEBI" id="CHEBI:136879"/>
        <dbReference type="ChEBI" id="CHEBI:138053"/>
    </reaction>
</comment>
<keyword evidence="2 4" id="KW-0808">Transferase</keyword>
<feature type="domain" description="Methyltransferase type 11" evidence="5">
    <location>
        <begin position="48"/>
        <end position="141"/>
    </location>
</feature>
<dbReference type="PATRIC" id="fig|291169.3.peg.1454"/>
<dbReference type="PANTHER" id="PTHR43464">
    <property type="entry name" value="METHYLTRANSFERASE"/>
    <property type="match status" value="1"/>
</dbReference>
<keyword evidence="1 4" id="KW-0489">Methyltransferase</keyword>
<dbReference type="GO" id="GO:0006400">
    <property type="term" value="P:tRNA modification"/>
    <property type="evidence" value="ECO:0007669"/>
    <property type="project" value="UniProtKB-UniRule"/>
</dbReference>
<feature type="binding site" evidence="4">
    <location>
        <position position="71"/>
    </location>
    <ligand>
        <name>S-adenosyl-L-methionine</name>
        <dbReference type="ChEBI" id="CHEBI:59789"/>
    </ligand>
</feature>
<keyword evidence="3 4" id="KW-0949">S-adenosyl-L-methionine</keyword>
<evidence type="ECO:0000256" key="4">
    <source>
        <dbReference type="HAMAP-Rule" id="MF_02057"/>
    </source>
</evidence>
<evidence type="ECO:0000256" key="3">
    <source>
        <dbReference type="ARBA" id="ARBA00022691"/>
    </source>
</evidence>
<dbReference type="HAMAP" id="MF_02057">
    <property type="entry name" value="tRNA_methyltr_CmoM"/>
    <property type="match status" value="1"/>
</dbReference>
<organism evidence="6 7">
    <name type="scientific">Methylophaga muralis</name>
    <dbReference type="NCBI Taxonomy" id="291169"/>
    <lineage>
        <taxon>Bacteria</taxon>
        <taxon>Pseudomonadati</taxon>
        <taxon>Pseudomonadota</taxon>
        <taxon>Gammaproteobacteria</taxon>
        <taxon>Thiotrichales</taxon>
        <taxon>Piscirickettsiaceae</taxon>
        <taxon>Methylophaga</taxon>
    </lineage>
</organism>
<sequence>MQQDRNFDDLAERFNARIYDTSKGQLRLEILKQDLHQFTQSKDLQIWDAGCGAGQISLWLAGFGHQLTLCDISEKLLEQAKQSFAQAELDAGFHHASIQQLAPHLAAFDLVICHAVVEWLATPLETLKLVLDRVKTGGYLSLMFYNRNAMVYKNIIQGGWRLEPILNDRYIGAGNKLSPPFPQYPYELIQFLESNGFEIIQHSGIRVFSDYLNSESRNQTNEQELLALEHQYCRMPTYRDMGRYVHLLTEKISPD</sequence>
<accession>A0A1E3GS58</accession>
<protein>
    <recommendedName>
        <fullName evidence="4">tRNA 5-carboxymethoxyuridine methyltransferase</fullName>
        <ecNumber evidence="4">2.1.1.-</ecNumber>
    </recommendedName>
    <alternativeName>
        <fullName evidence="4">cmo5U methyltransferase</fullName>
    </alternativeName>
</protein>
<evidence type="ECO:0000313" key="7">
    <source>
        <dbReference type="Proteomes" id="UP000094379"/>
    </source>
</evidence>
<proteinExistence type="inferred from homology"/>
<dbReference type="Gene3D" id="3.40.50.150">
    <property type="entry name" value="Vaccinia Virus protein VP39"/>
    <property type="match status" value="1"/>
</dbReference>
<comment type="similarity">
    <text evidence="4">Belongs to the class I-like SAM-binding methyltransferase superfamily. CmoM family.</text>
</comment>
<dbReference type="STRING" id="291169.A9E74_01448"/>
<dbReference type="SUPFAM" id="SSF53335">
    <property type="entry name" value="S-adenosyl-L-methionine-dependent methyltransferases"/>
    <property type="match status" value="1"/>
</dbReference>
<feature type="binding site" evidence="4">
    <location>
        <position position="114"/>
    </location>
    <ligand>
        <name>S-adenosyl-L-methionine</name>
        <dbReference type="ChEBI" id="CHEBI:59789"/>
    </ligand>
</feature>
<dbReference type="Pfam" id="PF08241">
    <property type="entry name" value="Methyltransf_11"/>
    <property type="match status" value="1"/>
</dbReference>
<evidence type="ECO:0000256" key="2">
    <source>
        <dbReference type="ARBA" id="ARBA00022679"/>
    </source>
</evidence>
<dbReference type="EMBL" id="MCRI01000012">
    <property type="protein sequence ID" value="ODN66898.1"/>
    <property type="molecule type" value="Genomic_DNA"/>
</dbReference>
<dbReference type="GO" id="GO:0032259">
    <property type="term" value="P:methylation"/>
    <property type="evidence" value="ECO:0007669"/>
    <property type="project" value="UniProtKB-KW"/>
</dbReference>
<evidence type="ECO:0000256" key="1">
    <source>
        <dbReference type="ARBA" id="ARBA00022603"/>
    </source>
</evidence>
<dbReference type="AlphaFoldDB" id="A0A1E3GS58"/>
<reference evidence="6 7" key="1">
    <citation type="submission" date="2016-07" db="EMBL/GenBank/DDBJ databases">
        <title>Draft Genome Sequence of Methylophaga muralis Bur 1.</title>
        <authorList>
            <person name="Vasilenko O.V."/>
            <person name="Doronina N.V."/>
            <person name="Shmareva M.N."/>
            <person name="Tarlachkov S.V."/>
            <person name="Mustakhimov I."/>
            <person name="Trotsenko Y.A."/>
        </authorList>
    </citation>
    <scope>NUCLEOTIDE SEQUENCE [LARGE SCALE GENOMIC DNA]</scope>
    <source>
        <strain evidence="6 7">Bur 1</strain>
    </source>
</reference>
<evidence type="ECO:0000313" key="6">
    <source>
        <dbReference type="EMBL" id="ODN66898.1"/>
    </source>
</evidence>
<dbReference type="InterPro" id="IPR013216">
    <property type="entry name" value="Methyltransf_11"/>
</dbReference>
<name>A0A1E3GS58_9GAMM</name>
<dbReference type="EC" id="2.1.1.-" evidence="4"/>
<dbReference type="InterPro" id="IPR029063">
    <property type="entry name" value="SAM-dependent_MTases_sf"/>
</dbReference>
<dbReference type="PANTHER" id="PTHR43464:SF19">
    <property type="entry name" value="UBIQUINONE BIOSYNTHESIS O-METHYLTRANSFERASE, MITOCHONDRIAL"/>
    <property type="match status" value="1"/>
</dbReference>
<feature type="binding site" evidence="4">
    <location>
        <position position="27"/>
    </location>
    <ligand>
        <name>S-adenosyl-L-methionine</name>
        <dbReference type="ChEBI" id="CHEBI:59789"/>
    </ligand>
</feature>
<dbReference type="CDD" id="cd02440">
    <property type="entry name" value="AdoMet_MTases"/>
    <property type="match status" value="1"/>
</dbReference>